<organism evidence="1 2">
    <name type="scientific">Alligator mississippiensis</name>
    <name type="common">American alligator</name>
    <dbReference type="NCBI Taxonomy" id="8496"/>
    <lineage>
        <taxon>Eukaryota</taxon>
        <taxon>Metazoa</taxon>
        <taxon>Chordata</taxon>
        <taxon>Craniata</taxon>
        <taxon>Vertebrata</taxon>
        <taxon>Euteleostomi</taxon>
        <taxon>Archelosauria</taxon>
        <taxon>Archosauria</taxon>
        <taxon>Crocodylia</taxon>
        <taxon>Alligatoridae</taxon>
        <taxon>Alligatorinae</taxon>
        <taxon>Alligator</taxon>
    </lineage>
</organism>
<keyword evidence="2" id="KW-1185">Reference proteome</keyword>
<protein>
    <submittedName>
        <fullName evidence="1">Uncharacterized protein</fullName>
    </submittedName>
</protein>
<comment type="caution">
    <text evidence="1">The sequence shown here is derived from an EMBL/GenBank/DDBJ whole genome shotgun (WGS) entry which is preliminary data.</text>
</comment>
<gene>
    <name evidence="1" type="ORF">Y1Q_0002955</name>
</gene>
<accession>A0A151MCZ1</accession>
<reference evidence="1 2" key="1">
    <citation type="journal article" date="2012" name="Genome Biol.">
        <title>Sequencing three crocodilian genomes to illuminate the evolution of archosaurs and amniotes.</title>
        <authorList>
            <person name="St John J.A."/>
            <person name="Braun E.L."/>
            <person name="Isberg S.R."/>
            <person name="Miles L.G."/>
            <person name="Chong A.Y."/>
            <person name="Gongora J."/>
            <person name="Dalzell P."/>
            <person name="Moran C."/>
            <person name="Bed'hom B."/>
            <person name="Abzhanov A."/>
            <person name="Burgess S.C."/>
            <person name="Cooksey A.M."/>
            <person name="Castoe T.A."/>
            <person name="Crawford N.G."/>
            <person name="Densmore L.D."/>
            <person name="Drew J.C."/>
            <person name="Edwards S.V."/>
            <person name="Faircloth B.C."/>
            <person name="Fujita M.K."/>
            <person name="Greenwold M.J."/>
            <person name="Hoffmann F.G."/>
            <person name="Howard J.M."/>
            <person name="Iguchi T."/>
            <person name="Janes D.E."/>
            <person name="Khan S.Y."/>
            <person name="Kohno S."/>
            <person name="de Koning A.J."/>
            <person name="Lance S.L."/>
            <person name="McCarthy F.M."/>
            <person name="McCormack J.E."/>
            <person name="Merchant M.E."/>
            <person name="Peterson D.G."/>
            <person name="Pollock D.D."/>
            <person name="Pourmand N."/>
            <person name="Raney B.J."/>
            <person name="Roessler K.A."/>
            <person name="Sanford J.R."/>
            <person name="Sawyer R.H."/>
            <person name="Schmidt C.J."/>
            <person name="Triplett E.W."/>
            <person name="Tuberville T.D."/>
            <person name="Venegas-Anaya M."/>
            <person name="Howard J.T."/>
            <person name="Jarvis E.D."/>
            <person name="Guillette L.J.Jr."/>
            <person name="Glenn T.C."/>
            <person name="Green R.E."/>
            <person name="Ray D.A."/>
        </authorList>
    </citation>
    <scope>NUCLEOTIDE SEQUENCE [LARGE SCALE GENOMIC DNA]</scope>
    <source>
        <strain evidence="1">KSC_2009_1</strain>
    </source>
</reference>
<sequence>MTQFGSIFRTDCKYLKSLTFGKEEELVLGAFLPGIVHPASDVLKLFQVGKGEDWLLGLADEVTTYYRTPALNHEEGHKPHETVNKKVTEYALKSTPRLVLSCHVLYTHQYTHLYTSGSIRGC</sequence>
<evidence type="ECO:0000313" key="1">
    <source>
        <dbReference type="EMBL" id="KYO22363.1"/>
    </source>
</evidence>
<name>A0A151MCZ1_ALLMI</name>
<evidence type="ECO:0000313" key="2">
    <source>
        <dbReference type="Proteomes" id="UP000050525"/>
    </source>
</evidence>
<dbReference type="AlphaFoldDB" id="A0A151MCZ1"/>
<dbReference type="EMBL" id="AKHW03006231">
    <property type="protein sequence ID" value="KYO22363.1"/>
    <property type="molecule type" value="Genomic_DNA"/>
</dbReference>
<proteinExistence type="predicted"/>
<dbReference type="Proteomes" id="UP000050525">
    <property type="component" value="Unassembled WGS sequence"/>
</dbReference>